<dbReference type="eggNOG" id="COG1413">
    <property type="taxonomic scope" value="Bacteria"/>
</dbReference>
<dbReference type="Proteomes" id="UP000000787">
    <property type="component" value="Chromosome"/>
</dbReference>
<dbReference type="Gene3D" id="1.25.10.10">
    <property type="entry name" value="Leucine-rich Repeat Variant"/>
    <property type="match status" value="2"/>
</dbReference>
<reference evidence="1 2" key="1">
    <citation type="journal article" date="2011" name="Stand. Genomic Sci.">
        <title>Complete genome sequence of the filamentous gliding predatory bacterium Herpetosiphon aurantiacus type strain (114-95(T)).</title>
        <authorList>
            <person name="Kiss H."/>
            <person name="Nett M."/>
            <person name="Domin N."/>
            <person name="Martin K."/>
            <person name="Maresca J.A."/>
            <person name="Copeland A."/>
            <person name="Lapidus A."/>
            <person name="Lucas S."/>
            <person name="Berry K.W."/>
            <person name="Glavina Del Rio T."/>
            <person name="Dalin E."/>
            <person name="Tice H."/>
            <person name="Pitluck S."/>
            <person name="Richardson P."/>
            <person name="Bruce D."/>
            <person name="Goodwin L."/>
            <person name="Han C."/>
            <person name="Detter J.C."/>
            <person name="Schmutz J."/>
            <person name="Brettin T."/>
            <person name="Land M."/>
            <person name="Hauser L."/>
            <person name="Kyrpides N.C."/>
            <person name="Ivanova N."/>
            <person name="Goker M."/>
            <person name="Woyke T."/>
            <person name="Klenk H.P."/>
            <person name="Bryant D.A."/>
        </authorList>
    </citation>
    <scope>NUCLEOTIDE SEQUENCE [LARGE SCALE GENOMIC DNA]</scope>
    <source>
        <strain evidence="2">ATCC 23779 / DSM 785 / 114-95</strain>
    </source>
</reference>
<keyword evidence="2" id="KW-1185">Reference proteome</keyword>
<dbReference type="InterPro" id="IPR011989">
    <property type="entry name" value="ARM-like"/>
</dbReference>
<dbReference type="InParanoid" id="A9B267"/>
<organism evidence="1 2">
    <name type="scientific">Herpetosiphon aurantiacus (strain ATCC 23779 / DSM 785 / 114-95)</name>
    <dbReference type="NCBI Taxonomy" id="316274"/>
    <lineage>
        <taxon>Bacteria</taxon>
        <taxon>Bacillati</taxon>
        <taxon>Chloroflexota</taxon>
        <taxon>Chloroflexia</taxon>
        <taxon>Herpetosiphonales</taxon>
        <taxon>Herpetosiphonaceae</taxon>
        <taxon>Herpetosiphon</taxon>
    </lineage>
</organism>
<accession>A9B267</accession>
<sequence length="366" mass="41499">MRMDVAIEYLLGRLAKDTPTESFSGLLLQLTWLMDDQGADIHRIMRNWLDADQIEKVKVALAIDEVFLLESDAEYQASITRIVNRWPELEPMCRKFYQRWDGSKRGIPLPNRRKAAPVQSLTDWLPILAIYQHPEMEKAKDAFWAAGSASLPYLLPLIDDGTTWAASEACELVGILGDPVAIPVLRNALGRDSNIPELDIDILTALRQLHDSGGPWIYPMLNDPSPKRRGFACQYVGITQDYEALPLIISLLNDPDPRVRSFAVDTLAVFKDGKPSAVIDPIFYKLVMDHQSGIRLEVLRSFMKCCDPFYIPFFITALRDPYYLCRSVAIQSLGKVDPINLGCYLDSMVDETDSDVQRTIKAWRDF</sequence>
<evidence type="ECO:0000313" key="2">
    <source>
        <dbReference type="Proteomes" id="UP000000787"/>
    </source>
</evidence>
<gene>
    <name evidence="1" type="ordered locus">Haur_4786</name>
</gene>
<dbReference type="InterPro" id="IPR016024">
    <property type="entry name" value="ARM-type_fold"/>
</dbReference>
<dbReference type="HOGENOM" id="CLU_756005_0_0_0"/>
<evidence type="ECO:0000313" key="1">
    <source>
        <dbReference type="EMBL" id="ABX07417.1"/>
    </source>
</evidence>
<dbReference type="SUPFAM" id="SSF48371">
    <property type="entry name" value="ARM repeat"/>
    <property type="match status" value="1"/>
</dbReference>
<name>A9B267_HERA2</name>
<dbReference type="STRING" id="316274.Haur_4786"/>
<dbReference type="InterPro" id="IPR021133">
    <property type="entry name" value="HEAT_type_2"/>
</dbReference>
<dbReference type="Pfam" id="PF13646">
    <property type="entry name" value="HEAT_2"/>
    <property type="match status" value="1"/>
</dbReference>
<dbReference type="AlphaFoldDB" id="A9B267"/>
<dbReference type="KEGG" id="hau:Haur_4786"/>
<protein>
    <submittedName>
        <fullName evidence="1">HEAT domain containing protein</fullName>
    </submittedName>
</protein>
<dbReference type="BioCyc" id="HAUR316274:GHYA-4844-MONOMER"/>
<dbReference type="EMBL" id="CP000875">
    <property type="protein sequence ID" value="ABX07417.1"/>
    <property type="molecule type" value="Genomic_DNA"/>
</dbReference>
<dbReference type="PROSITE" id="PS50077">
    <property type="entry name" value="HEAT_REPEAT"/>
    <property type="match status" value="1"/>
</dbReference>
<proteinExistence type="predicted"/>